<dbReference type="EC" id="2.3.2.27" evidence="3"/>
<dbReference type="Gene3D" id="1.20.930.20">
    <property type="entry name" value="Adaptor protein Cbl, N-terminal domain"/>
    <property type="match status" value="1"/>
</dbReference>
<dbReference type="FunFam" id="1.20.930.20:FF:000002">
    <property type="entry name" value="RING-type E3 ubiquitin transferase"/>
    <property type="match status" value="1"/>
</dbReference>
<dbReference type="InterPro" id="IPR059179">
    <property type="entry name" value="MLKL-like_MCAfunc"/>
</dbReference>
<feature type="repeat" description="ARM" evidence="10">
    <location>
        <begin position="485"/>
        <end position="527"/>
    </location>
</feature>
<comment type="pathway">
    <text evidence="2">Protein modification; protein ubiquitination.</text>
</comment>
<dbReference type="Pfam" id="PF25598">
    <property type="entry name" value="ARM_PUB"/>
    <property type="match status" value="1"/>
</dbReference>
<dbReference type="InterPro" id="IPR045210">
    <property type="entry name" value="RING-Ubox_PUB"/>
</dbReference>
<dbReference type="PANTHER" id="PTHR23315:SF111">
    <property type="entry name" value="U-BOX DOMAIN-CONTAINING PROTEIN 14"/>
    <property type="match status" value="1"/>
</dbReference>
<dbReference type="GO" id="GO:0007166">
    <property type="term" value="P:cell surface receptor signaling pathway"/>
    <property type="evidence" value="ECO:0007669"/>
    <property type="project" value="InterPro"/>
</dbReference>
<dbReference type="SMART" id="SM00504">
    <property type="entry name" value="Ubox"/>
    <property type="match status" value="1"/>
</dbReference>
<comment type="catalytic activity">
    <reaction evidence="1">
        <text>S-ubiquitinyl-[E2 ubiquitin-conjugating enzyme]-L-cysteine + [acceptor protein]-L-lysine = [E2 ubiquitin-conjugating enzyme]-L-cysteine + N(6)-ubiquitinyl-[acceptor protein]-L-lysine.</text>
        <dbReference type="EC" id="2.3.2.27"/>
    </reaction>
</comment>
<dbReference type="Gene3D" id="3.30.40.10">
    <property type="entry name" value="Zinc/RING finger domain, C3HC4 (zinc finger)"/>
    <property type="match status" value="1"/>
</dbReference>
<dbReference type="AlphaFoldDB" id="A0A8T0G620"/>
<proteinExistence type="predicted"/>
<dbReference type="InterPro" id="IPR003613">
    <property type="entry name" value="Ubox_domain"/>
</dbReference>
<evidence type="ECO:0000256" key="2">
    <source>
        <dbReference type="ARBA" id="ARBA00004906"/>
    </source>
</evidence>
<dbReference type="InterPro" id="IPR011989">
    <property type="entry name" value="ARM-like"/>
</dbReference>
<dbReference type="SUPFAM" id="SSF57850">
    <property type="entry name" value="RING/U-box"/>
    <property type="match status" value="1"/>
</dbReference>
<evidence type="ECO:0000256" key="9">
    <source>
        <dbReference type="ARBA" id="ARBA00076227"/>
    </source>
</evidence>
<feature type="repeat" description="ARM" evidence="10">
    <location>
        <begin position="526"/>
        <end position="563"/>
    </location>
</feature>
<sequence length="658" mass="72530">MAESSSHSLVQKILETINVITTIGDFKTHKKECNTLTRRVSLLVPLFEEIRDDHNLRLHTSKKGLRCINALEAALHTAKVLLHLCNKGSKLYLIFEQQKVAKQFQLLNTTFVQALDRSSSLDISDEVREQVDLVHLQFQRSKGLDDPLDAELNAGLIPVLDEYQGRSRDQLERLAKLFKFDTARALMRELQALHWMRVEKEPAVLGILVNERVFEQLLGLVNDMRILFPQEDLEQDDPELKKLQVAQRAGVERTGMQLASDIGTCKGIPNIPDDFKCPISLDLMRDPVIIATGQTYERSCIQKWLDSGKRTCPKTGLSLPHTNLTPNHVLRSVIAEWCSLHGIELPKRRTKGSQCSPEDKAAIDELVAKLSDPSPEVQRSAAHDIRLRAKKNVDHRICIAEQGAIPLLVGLLLSPDQKTQEHAVTALLNLSINDSNKGRIVTAGAIEPIVEVLRNSCTEARENAAATLFSLSLVDENKVTIGNSGAIPALVALLHDGTARGKKDAATALFNLSIYQGNKARAVQAGVVPPLMKLLDDQPASMLDEALAILAILATHAEGRFAIAAVGPTPVWLKIIASESPRNKENSAAILLALCSHDPEYANHARESNVVEALTVLARSRESTNRAKRKATALLEFLKKPSQPENVSMSQGVDGLRV</sequence>
<evidence type="ECO:0000256" key="6">
    <source>
        <dbReference type="ARBA" id="ARBA00022786"/>
    </source>
</evidence>
<dbReference type="PROSITE" id="PS51698">
    <property type="entry name" value="U_BOX"/>
    <property type="match status" value="1"/>
</dbReference>
<evidence type="ECO:0000313" key="12">
    <source>
        <dbReference type="EMBL" id="KAG0554371.1"/>
    </source>
</evidence>
<evidence type="ECO:0000313" key="13">
    <source>
        <dbReference type="Proteomes" id="UP000822688"/>
    </source>
</evidence>
<keyword evidence="6" id="KW-0833">Ubl conjugation pathway</keyword>
<comment type="caution">
    <text evidence="12">The sequence shown here is derived from an EMBL/GenBank/DDBJ whole genome shotgun (WGS) entry which is preliminary data.</text>
</comment>
<dbReference type="Pfam" id="PF04564">
    <property type="entry name" value="U-box"/>
    <property type="match status" value="1"/>
</dbReference>
<feature type="repeat" description="ARM" evidence="10">
    <location>
        <begin position="444"/>
        <end position="486"/>
    </location>
</feature>
<dbReference type="InterPro" id="IPR016024">
    <property type="entry name" value="ARM-type_fold"/>
</dbReference>
<keyword evidence="4" id="KW-0808">Transferase</keyword>
<dbReference type="PANTHER" id="PTHR23315">
    <property type="entry name" value="U BOX DOMAIN-CONTAINING"/>
    <property type="match status" value="1"/>
</dbReference>
<dbReference type="InterPro" id="IPR013083">
    <property type="entry name" value="Znf_RING/FYVE/PHD"/>
</dbReference>
<name>A0A8T0G620_CERPU</name>
<dbReference type="GO" id="GO:0061630">
    <property type="term" value="F:ubiquitin protein ligase activity"/>
    <property type="evidence" value="ECO:0007669"/>
    <property type="project" value="UniProtKB-EC"/>
</dbReference>
<dbReference type="GO" id="GO:0016567">
    <property type="term" value="P:protein ubiquitination"/>
    <property type="evidence" value="ECO:0007669"/>
    <property type="project" value="InterPro"/>
</dbReference>
<accession>A0A8T0G620</accession>
<gene>
    <name evidence="12" type="ORF">KC19_12G086000</name>
</gene>
<reference evidence="12" key="1">
    <citation type="submission" date="2020-06" db="EMBL/GenBank/DDBJ databases">
        <title>WGS assembly of Ceratodon purpureus strain R40.</title>
        <authorList>
            <person name="Carey S.B."/>
            <person name="Jenkins J."/>
            <person name="Shu S."/>
            <person name="Lovell J.T."/>
            <person name="Sreedasyam A."/>
            <person name="Maumus F."/>
            <person name="Tiley G.P."/>
            <person name="Fernandez-Pozo N."/>
            <person name="Barry K."/>
            <person name="Chen C."/>
            <person name="Wang M."/>
            <person name="Lipzen A."/>
            <person name="Daum C."/>
            <person name="Saski C.A."/>
            <person name="Payton A.C."/>
            <person name="Mcbreen J.C."/>
            <person name="Conrad R.E."/>
            <person name="Kollar L.M."/>
            <person name="Olsson S."/>
            <person name="Huttunen S."/>
            <person name="Landis J.B."/>
            <person name="Wickett N.J."/>
            <person name="Johnson M.G."/>
            <person name="Rensing S.A."/>
            <person name="Grimwood J."/>
            <person name="Schmutz J."/>
            <person name="Mcdaniel S.F."/>
        </authorList>
    </citation>
    <scope>NUCLEOTIDE SEQUENCE</scope>
    <source>
        <strain evidence="12">R40</strain>
    </source>
</reference>
<feature type="repeat" description="ARM" evidence="10">
    <location>
        <begin position="403"/>
        <end position="445"/>
    </location>
</feature>
<dbReference type="Pfam" id="PF25368">
    <property type="entry name" value="PUB10_N"/>
    <property type="match status" value="1"/>
</dbReference>
<dbReference type="CDD" id="cd21037">
    <property type="entry name" value="MLKL_NTD"/>
    <property type="match status" value="1"/>
</dbReference>
<evidence type="ECO:0000256" key="7">
    <source>
        <dbReference type="ARBA" id="ARBA00074389"/>
    </source>
</evidence>
<dbReference type="PROSITE" id="PS50176">
    <property type="entry name" value="ARM_REPEAT"/>
    <property type="match status" value="4"/>
</dbReference>
<evidence type="ECO:0000256" key="8">
    <source>
        <dbReference type="ARBA" id="ARBA00075465"/>
    </source>
</evidence>
<dbReference type="Proteomes" id="UP000822688">
    <property type="component" value="Chromosome 12"/>
</dbReference>
<dbReference type="EMBL" id="CM026433">
    <property type="protein sequence ID" value="KAG0554371.1"/>
    <property type="molecule type" value="Genomic_DNA"/>
</dbReference>
<evidence type="ECO:0000256" key="4">
    <source>
        <dbReference type="ARBA" id="ARBA00022679"/>
    </source>
</evidence>
<keyword evidence="5" id="KW-0677">Repeat</keyword>
<organism evidence="12 13">
    <name type="scientific">Ceratodon purpureus</name>
    <name type="common">Fire moss</name>
    <name type="synonym">Dicranum purpureum</name>
    <dbReference type="NCBI Taxonomy" id="3225"/>
    <lineage>
        <taxon>Eukaryota</taxon>
        <taxon>Viridiplantae</taxon>
        <taxon>Streptophyta</taxon>
        <taxon>Embryophyta</taxon>
        <taxon>Bryophyta</taxon>
        <taxon>Bryophytina</taxon>
        <taxon>Bryopsida</taxon>
        <taxon>Dicranidae</taxon>
        <taxon>Pseudoditrichales</taxon>
        <taxon>Ditrichaceae</taxon>
        <taxon>Ceratodon</taxon>
    </lineage>
</organism>
<dbReference type="FunFam" id="3.30.40.10:FF:000114">
    <property type="entry name" value="RING-type E3 ubiquitin transferase"/>
    <property type="match status" value="1"/>
</dbReference>
<dbReference type="InterPro" id="IPR036537">
    <property type="entry name" value="Adaptor_Cbl_N_dom_sf"/>
</dbReference>
<evidence type="ECO:0000256" key="3">
    <source>
        <dbReference type="ARBA" id="ARBA00012483"/>
    </source>
</evidence>
<evidence type="ECO:0000256" key="10">
    <source>
        <dbReference type="PROSITE-ProRule" id="PRU00259"/>
    </source>
</evidence>
<evidence type="ECO:0000256" key="1">
    <source>
        <dbReference type="ARBA" id="ARBA00000900"/>
    </source>
</evidence>
<protein>
    <recommendedName>
        <fullName evidence="7">U-box domain-containing protein 12</fullName>
        <ecNumber evidence="3">2.3.2.27</ecNumber>
    </recommendedName>
    <alternativeName>
        <fullName evidence="8">Plant U-box protein 12</fullName>
    </alternativeName>
    <alternativeName>
        <fullName evidence="9">RING-type E3 ubiquitin transferase PUB12</fullName>
    </alternativeName>
</protein>
<dbReference type="CDD" id="cd16664">
    <property type="entry name" value="RING-Ubox_PUB"/>
    <property type="match status" value="1"/>
</dbReference>
<dbReference type="FunFam" id="1.25.10.10:FF:000082">
    <property type="entry name" value="RING-type E3 ubiquitin transferase"/>
    <property type="match status" value="1"/>
</dbReference>
<evidence type="ECO:0000259" key="11">
    <source>
        <dbReference type="PROSITE" id="PS51698"/>
    </source>
</evidence>
<dbReference type="Gene3D" id="1.25.10.10">
    <property type="entry name" value="Leucine-rich Repeat Variant"/>
    <property type="match status" value="1"/>
</dbReference>
<keyword evidence="13" id="KW-1185">Reference proteome</keyword>
<dbReference type="InterPro" id="IPR000225">
    <property type="entry name" value="Armadillo"/>
</dbReference>
<dbReference type="InterPro" id="IPR057623">
    <property type="entry name" value="PUB12-19-like_N"/>
</dbReference>
<feature type="domain" description="U-box" evidence="11">
    <location>
        <begin position="270"/>
        <end position="344"/>
    </location>
</feature>
<dbReference type="InterPro" id="IPR058678">
    <property type="entry name" value="ARM_PUB"/>
</dbReference>
<dbReference type="SUPFAM" id="SSF48371">
    <property type="entry name" value="ARM repeat"/>
    <property type="match status" value="1"/>
</dbReference>
<dbReference type="SMART" id="SM00185">
    <property type="entry name" value="ARM"/>
    <property type="match status" value="4"/>
</dbReference>
<evidence type="ECO:0000256" key="5">
    <source>
        <dbReference type="ARBA" id="ARBA00022737"/>
    </source>
</evidence>